<dbReference type="EMBL" id="KV582641">
    <property type="protein sequence ID" value="OPL33508.1"/>
    <property type="molecule type" value="Genomic_DNA"/>
</dbReference>
<evidence type="ECO:0000313" key="3">
    <source>
        <dbReference type="EMBL" id="OPL33508.1"/>
    </source>
</evidence>
<name>A0A3L5TUB7_MYTGA</name>
<gene>
    <name evidence="3" type="ORF">AM593_01526</name>
</gene>
<dbReference type="InterPro" id="IPR001073">
    <property type="entry name" value="C1q_dom"/>
</dbReference>
<dbReference type="InterPro" id="IPR008983">
    <property type="entry name" value="Tumour_necrosis_fac-like_dom"/>
</dbReference>
<dbReference type="Proteomes" id="UP000266721">
    <property type="component" value="Unassembled WGS sequence"/>
</dbReference>
<evidence type="ECO:0000259" key="2">
    <source>
        <dbReference type="PROSITE" id="PS50871"/>
    </source>
</evidence>
<feature type="domain" description="C1q" evidence="2">
    <location>
        <begin position="107"/>
        <end position="242"/>
    </location>
</feature>
<sequence>MAPLMAIVDTTNISSHIVRSIEMPIRAIINSTVEFKYEKLKEDANSKFAALQQKIDEHMGDNRNQLTEVKQDIATLRKEMEEVKNFSTAISTENKDIAEKLKGLIATVNSRVALSACVASSYTAVLSSAIKLSDIKTSEGITNQHITSFKSSGVFECEVPGLYYIYVVIMSQTENAIVKISKNSIELINVHTNGYYNSFGGYYQSNAAIVVAELQKGDTIDIKPSNKDMSCDISPSHNVCKY</sequence>
<protein>
    <recommendedName>
        <fullName evidence="2">C1q domain-containing protein</fullName>
    </recommendedName>
</protein>
<dbReference type="Gene3D" id="2.60.120.40">
    <property type="match status" value="1"/>
</dbReference>
<dbReference type="SUPFAM" id="SSF49842">
    <property type="entry name" value="TNF-like"/>
    <property type="match status" value="1"/>
</dbReference>
<proteinExistence type="predicted"/>
<dbReference type="PROSITE" id="PS50871">
    <property type="entry name" value="C1Q"/>
    <property type="match status" value="1"/>
</dbReference>
<keyword evidence="4" id="KW-1185">Reference proteome</keyword>
<organism evidence="3 4">
    <name type="scientific">Mytilus galloprovincialis</name>
    <name type="common">Mediterranean mussel</name>
    <dbReference type="NCBI Taxonomy" id="29158"/>
    <lineage>
        <taxon>Eukaryota</taxon>
        <taxon>Metazoa</taxon>
        <taxon>Spiralia</taxon>
        <taxon>Lophotrochozoa</taxon>
        <taxon>Mollusca</taxon>
        <taxon>Bivalvia</taxon>
        <taxon>Autobranchia</taxon>
        <taxon>Pteriomorphia</taxon>
        <taxon>Mytilida</taxon>
        <taxon>Mytiloidea</taxon>
        <taxon>Mytilidae</taxon>
        <taxon>Mytilinae</taxon>
        <taxon>Mytilus</taxon>
    </lineage>
</organism>
<feature type="non-terminal residue" evidence="3">
    <location>
        <position position="1"/>
    </location>
</feature>
<accession>A0A3L5TUB7</accession>
<feature type="coiled-coil region" evidence="1">
    <location>
        <begin position="41"/>
        <end position="86"/>
    </location>
</feature>
<evidence type="ECO:0000256" key="1">
    <source>
        <dbReference type="SAM" id="Coils"/>
    </source>
</evidence>
<dbReference type="Pfam" id="PF00386">
    <property type="entry name" value="C1q"/>
    <property type="match status" value="1"/>
</dbReference>
<keyword evidence="1" id="KW-0175">Coiled coil</keyword>
<dbReference type="AlphaFoldDB" id="A0A3L5TUB7"/>
<comment type="caution">
    <text evidence="3">The sequence shown here is derived from an EMBL/GenBank/DDBJ whole genome shotgun (WGS) entry which is preliminary data.</text>
</comment>
<evidence type="ECO:0000313" key="4">
    <source>
        <dbReference type="Proteomes" id="UP000266721"/>
    </source>
</evidence>
<reference evidence="3 4" key="1">
    <citation type="journal article" date="2016" name="PLoS ONE">
        <title>A First Insight into the Genome of the Filter-Feeder Mussel Mytilus galloprovincialis.</title>
        <authorList>
            <person name="Murgarella M."/>
            <person name="Puiu D."/>
            <person name="Novoa B."/>
            <person name="Figueras A."/>
            <person name="Posada D."/>
            <person name="Canchaya C."/>
        </authorList>
    </citation>
    <scope>NUCLEOTIDE SEQUENCE [LARGE SCALE GENOMIC DNA]</scope>
    <source>
        <tissue evidence="3">Muscle</tissue>
    </source>
</reference>